<dbReference type="SMART" id="SM00028">
    <property type="entry name" value="TPR"/>
    <property type="match status" value="4"/>
</dbReference>
<dbReference type="SUPFAM" id="SSF48452">
    <property type="entry name" value="TPR-like"/>
    <property type="match status" value="1"/>
</dbReference>
<reference evidence="5 6" key="1">
    <citation type="submission" date="2016-11" db="EMBL/GenBank/DDBJ databases">
        <authorList>
            <person name="Jaros S."/>
            <person name="Januszkiewicz K."/>
            <person name="Wedrychowicz H."/>
        </authorList>
    </citation>
    <scope>NUCLEOTIDE SEQUENCE [LARGE SCALE GENOMIC DNA]</scope>
    <source>
        <strain evidence="5 6">DSM 24574</strain>
    </source>
</reference>
<dbReference type="PROSITE" id="PS50293">
    <property type="entry name" value="TPR_REGION"/>
    <property type="match status" value="2"/>
</dbReference>
<feature type="repeat" description="TPR" evidence="3">
    <location>
        <begin position="241"/>
        <end position="274"/>
    </location>
</feature>
<dbReference type="Pfam" id="PF13181">
    <property type="entry name" value="TPR_8"/>
    <property type="match status" value="1"/>
</dbReference>
<dbReference type="InterPro" id="IPR051685">
    <property type="entry name" value="Ycf3/AcsC/BcsC/TPR_MFPF"/>
</dbReference>
<dbReference type="InterPro" id="IPR013105">
    <property type="entry name" value="TPR_2"/>
</dbReference>
<keyword evidence="2 3" id="KW-0802">TPR repeat</keyword>
<keyword evidence="4" id="KW-0472">Membrane</keyword>
<keyword evidence="4" id="KW-1133">Transmembrane helix</keyword>
<feature type="transmembrane region" description="Helical" evidence="4">
    <location>
        <begin position="93"/>
        <end position="115"/>
    </location>
</feature>
<dbReference type="PROSITE" id="PS50005">
    <property type="entry name" value="TPR"/>
    <property type="match status" value="2"/>
</dbReference>
<dbReference type="InterPro" id="IPR019734">
    <property type="entry name" value="TPR_rpt"/>
</dbReference>
<protein>
    <submittedName>
        <fullName evidence="5">Peptidase M50B-like</fullName>
    </submittedName>
</protein>
<name>A0A1M5U4E6_9BACT</name>
<evidence type="ECO:0000313" key="6">
    <source>
        <dbReference type="Proteomes" id="UP000184212"/>
    </source>
</evidence>
<keyword evidence="6" id="KW-1185">Reference proteome</keyword>
<evidence type="ECO:0000313" key="5">
    <source>
        <dbReference type="EMBL" id="SHH57834.1"/>
    </source>
</evidence>
<dbReference type="Gene3D" id="1.25.40.10">
    <property type="entry name" value="Tetratricopeptide repeat domain"/>
    <property type="match status" value="1"/>
</dbReference>
<dbReference type="Proteomes" id="UP000184212">
    <property type="component" value="Unassembled WGS sequence"/>
</dbReference>
<proteinExistence type="predicted"/>
<dbReference type="STRING" id="947013.SAMN04488109_4454"/>
<sequence length="392" mass="44041">MMGYFAVAMLFFALIALATRPFTVLFHELGHAIPAILLTGKSVSIYIGSYGDPNKSLHFSVGLLDVWFKYNPFSWKLGLCVPSAKHISINKQIIYTLTGPLTSVVVASVACYFTFAYDLHGAIKLVLIIFLGSSIFDLFINLIPRGTPVKLYDGSLVYNDGAQLKRLFHYKRIPKALERAVELCNEEKFAEAATGFKALLTDGFENEHIYKLAVSSFLQAKNYKEAKDISDQFILYGKMDSDDFTNVGISYSRFDQHDEALAFYEKSLELNPDNKFALNNMGFTLNILCRFEEAIPLFDKAIEVDKLLAYSYNNRGLAKIKIGKKEEGLGDINHSFELDKNNAYAYRNLGIYHLDQGEYSKALELFKKAKQLDGEVHSIDDLINKTIQGGVG</sequence>
<dbReference type="RefSeq" id="WP_073138353.1">
    <property type="nucleotide sequence ID" value="NZ_FQWQ01000003.1"/>
</dbReference>
<feature type="repeat" description="TPR" evidence="3">
    <location>
        <begin position="343"/>
        <end position="376"/>
    </location>
</feature>
<dbReference type="PANTHER" id="PTHR44943:SF8">
    <property type="entry name" value="TPR REPEAT-CONTAINING PROTEIN MJ0263"/>
    <property type="match status" value="1"/>
</dbReference>
<evidence type="ECO:0000256" key="1">
    <source>
        <dbReference type="ARBA" id="ARBA00022737"/>
    </source>
</evidence>
<organism evidence="5 6">
    <name type="scientific">Chryseolinea serpens</name>
    <dbReference type="NCBI Taxonomy" id="947013"/>
    <lineage>
        <taxon>Bacteria</taxon>
        <taxon>Pseudomonadati</taxon>
        <taxon>Bacteroidota</taxon>
        <taxon>Cytophagia</taxon>
        <taxon>Cytophagales</taxon>
        <taxon>Fulvivirgaceae</taxon>
        <taxon>Chryseolinea</taxon>
    </lineage>
</organism>
<dbReference type="InterPro" id="IPR011990">
    <property type="entry name" value="TPR-like_helical_dom_sf"/>
</dbReference>
<evidence type="ECO:0000256" key="2">
    <source>
        <dbReference type="ARBA" id="ARBA00022803"/>
    </source>
</evidence>
<keyword evidence="4" id="KW-0812">Transmembrane</keyword>
<accession>A0A1M5U4E6</accession>
<dbReference type="OrthoDB" id="9785181at2"/>
<feature type="transmembrane region" description="Helical" evidence="4">
    <location>
        <begin position="121"/>
        <end position="143"/>
    </location>
</feature>
<dbReference type="EMBL" id="FQWQ01000003">
    <property type="protein sequence ID" value="SHH57834.1"/>
    <property type="molecule type" value="Genomic_DNA"/>
</dbReference>
<evidence type="ECO:0000256" key="3">
    <source>
        <dbReference type="PROSITE-ProRule" id="PRU00339"/>
    </source>
</evidence>
<dbReference type="Pfam" id="PF07719">
    <property type="entry name" value="TPR_2"/>
    <property type="match status" value="1"/>
</dbReference>
<dbReference type="PANTHER" id="PTHR44943">
    <property type="entry name" value="CELLULOSE SYNTHASE OPERON PROTEIN C"/>
    <property type="match status" value="1"/>
</dbReference>
<evidence type="ECO:0000256" key="4">
    <source>
        <dbReference type="SAM" id="Phobius"/>
    </source>
</evidence>
<gene>
    <name evidence="5" type="ORF">SAMN04488109_4454</name>
</gene>
<keyword evidence="1" id="KW-0677">Repeat</keyword>
<dbReference type="AlphaFoldDB" id="A0A1M5U4E6"/>